<name>A0A1Y4QDV9_9FIRM</name>
<dbReference type="RefSeq" id="WP_004609481.1">
    <property type="nucleotide sequence ID" value="NZ_CABKNM010000007.1"/>
</dbReference>
<dbReference type="GeneID" id="94018241"/>
<evidence type="ECO:0000313" key="2">
    <source>
        <dbReference type="EMBL" id="RGO06838.1"/>
    </source>
</evidence>
<dbReference type="Proteomes" id="UP000261087">
    <property type="component" value="Unassembled WGS sequence"/>
</dbReference>
<protein>
    <submittedName>
        <fullName evidence="1">Uncharacterized protein</fullName>
    </submittedName>
</protein>
<dbReference type="Proteomes" id="UP000196258">
    <property type="component" value="Unassembled WGS sequence"/>
</dbReference>
<evidence type="ECO:0000313" key="3">
    <source>
        <dbReference type="Proteomes" id="UP000196258"/>
    </source>
</evidence>
<accession>A0A1Y4QDV9</accession>
<evidence type="ECO:0000313" key="1">
    <source>
        <dbReference type="EMBL" id="OUQ06257.1"/>
    </source>
</evidence>
<proteinExistence type="predicted"/>
<reference evidence="2 4" key="3">
    <citation type="submission" date="2018-08" db="EMBL/GenBank/DDBJ databases">
        <title>A genome reference for cultivated species of the human gut microbiota.</title>
        <authorList>
            <person name="Zou Y."/>
            <person name="Xue W."/>
            <person name="Luo G."/>
        </authorList>
    </citation>
    <scope>NUCLEOTIDE SEQUENCE [LARGE SCALE GENOMIC DNA]</scope>
    <source>
        <strain evidence="2 4">OM02-6</strain>
    </source>
</reference>
<dbReference type="EMBL" id="QSVF01000039">
    <property type="protein sequence ID" value="RGO06838.1"/>
    <property type="molecule type" value="Genomic_DNA"/>
</dbReference>
<organism evidence="1 3">
    <name type="scientific">Thomasclavelia spiroformis</name>
    <dbReference type="NCBI Taxonomy" id="29348"/>
    <lineage>
        <taxon>Bacteria</taxon>
        <taxon>Bacillati</taxon>
        <taxon>Bacillota</taxon>
        <taxon>Erysipelotrichia</taxon>
        <taxon>Erysipelotrichales</taxon>
        <taxon>Coprobacillaceae</taxon>
        <taxon>Thomasclavelia</taxon>
    </lineage>
</organism>
<sequence>MDITMIKNLIYNLLYLAANYDLILTIAPNETVKNQLHNYSSDCKNNATFLDKLYQELNTTSFFPLLEKPEFHGNFKQSTMWLLKYTENAYRIFHLNSYNNKFPDNQIKILKYISGNLINQYMGLCHIILTK</sequence>
<gene>
    <name evidence="1" type="ORF">B5E91_03060</name>
    <name evidence="2" type="ORF">DXB31_11040</name>
</gene>
<reference evidence="3" key="1">
    <citation type="submission" date="2017-04" db="EMBL/GenBank/DDBJ databases">
        <title>Function of individual gut microbiota members based on whole genome sequencing of pure cultures obtained from chicken caecum.</title>
        <authorList>
            <person name="Medvecky M."/>
            <person name="Cejkova D."/>
            <person name="Polansky O."/>
            <person name="Karasova D."/>
            <person name="Kubasova T."/>
            <person name="Cizek A."/>
            <person name="Rychlik I."/>
        </authorList>
    </citation>
    <scope>NUCLEOTIDE SEQUENCE [LARGE SCALE GENOMIC DNA]</scope>
    <source>
        <strain evidence="3">An149</strain>
    </source>
</reference>
<comment type="caution">
    <text evidence="1">The sequence shown here is derived from an EMBL/GenBank/DDBJ whole genome shotgun (WGS) entry which is preliminary data.</text>
</comment>
<dbReference type="AlphaFoldDB" id="A0A1Y4QDV9"/>
<reference evidence="1" key="2">
    <citation type="journal article" date="2018" name="BMC Genomics">
        <title>Whole genome sequencing and function prediction of 133 gut anaerobes isolated from chicken caecum in pure cultures.</title>
        <authorList>
            <person name="Medvecky M."/>
            <person name="Cejkova D."/>
            <person name="Polansky O."/>
            <person name="Karasova D."/>
            <person name="Kubasova T."/>
            <person name="Cizek A."/>
            <person name="Rychlik I."/>
        </authorList>
    </citation>
    <scope>NUCLEOTIDE SEQUENCE</scope>
    <source>
        <strain evidence="1">An149</strain>
    </source>
</reference>
<evidence type="ECO:0000313" key="4">
    <source>
        <dbReference type="Proteomes" id="UP000261087"/>
    </source>
</evidence>
<dbReference type="EMBL" id="NFLB01000002">
    <property type="protein sequence ID" value="OUQ06257.1"/>
    <property type="molecule type" value="Genomic_DNA"/>
</dbReference>